<dbReference type="InterPro" id="IPR037923">
    <property type="entry name" value="HTH-like"/>
</dbReference>
<evidence type="ECO:0000256" key="1">
    <source>
        <dbReference type="ARBA" id="ARBA00023015"/>
    </source>
</evidence>
<keyword evidence="6" id="KW-1185">Reference proteome</keyword>
<keyword evidence="2" id="KW-0238">DNA-binding</keyword>
<evidence type="ECO:0000256" key="3">
    <source>
        <dbReference type="ARBA" id="ARBA00023163"/>
    </source>
</evidence>
<evidence type="ECO:0000313" key="6">
    <source>
        <dbReference type="Proteomes" id="UP000737402"/>
    </source>
</evidence>
<evidence type="ECO:0000259" key="4">
    <source>
        <dbReference type="PROSITE" id="PS01124"/>
    </source>
</evidence>
<organism evidence="5 6">
    <name type="scientific">Sutcliffiella tianshenii</name>
    <dbReference type="NCBI Taxonomy" id="1463404"/>
    <lineage>
        <taxon>Bacteria</taxon>
        <taxon>Bacillati</taxon>
        <taxon>Bacillota</taxon>
        <taxon>Bacilli</taxon>
        <taxon>Bacillales</taxon>
        <taxon>Bacillaceae</taxon>
        <taxon>Sutcliffiella</taxon>
    </lineage>
</organism>
<dbReference type="InterPro" id="IPR018060">
    <property type="entry name" value="HTH_AraC"/>
</dbReference>
<name>A0ABS2P1C9_9BACI</name>
<dbReference type="SMART" id="SM00342">
    <property type="entry name" value="HTH_ARAC"/>
    <property type="match status" value="1"/>
</dbReference>
<dbReference type="InterPro" id="IPR014710">
    <property type="entry name" value="RmlC-like_jellyroll"/>
</dbReference>
<dbReference type="InterPro" id="IPR003313">
    <property type="entry name" value="AraC-bd"/>
</dbReference>
<gene>
    <name evidence="5" type="ORF">JOC95_002529</name>
</gene>
<comment type="caution">
    <text evidence="5">The sequence shown here is derived from an EMBL/GenBank/DDBJ whole genome shotgun (WGS) entry which is preliminary data.</text>
</comment>
<evidence type="ECO:0000256" key="2">
    <source>
        <dbReference type="ARBA" id="ARBA00023125"/>
    </source>
</evidence>
<dbReference type="InterPro" id="IPR020449">
    <property type="entry name" value="Tscrpt_reg_AraC-type_HTH"/>
</dbReference>
<dbReference type="EMBL" id="JAFBED010000005">
    <property type="protein sequence ID" value="MBM7620674.1"/>
    <property type="molecule type" value="Genomic_DNA"/>
</dbReference>
<dbReference type="Pfam" id="PF12833">
    <property type="entry name" value="HTH_18"/>
    <property type="match status" value="1"/>
</dbReference>
<keyword evidence="3" id="KW-0804">Transcription</keyword>
<dbReference type="SUPFAM" id="SSF51215">
    <property type="entry name" value="Regulatory protein AraC"/>
    <property type="match status" value="1"/>
</dbReference>
<dbReference type="Proteomes" id="UP000737402">
    <property type="component" value="Unassembled WGS sequence"/>
</dbReference>
<dbReference type="PROSITE" id="PS00041">
    <property type="entry name" value="HTH_ARAC_FAMILY_1"/>
    <property type="match status" value="1"/>
</dbReference>
<dbReference type="SUPFAM" id="SSF46689">
    <property type="entry name" value="Homeodomain-like"/>
    <property type="match status" value="2"/>
</dbReference>
<dbReference type="RefSeq" id="WP_204416627.1">
    <property type="nucleotide sequence ID" value="NZ_JAFBED010000005.1"/>
</dbReference>
<proteinExistence type="predicted"/>
<feature type="domain" description="HTH araC/xylS-type" evidence="4">
    <location>
        <begin position="188"/>
        <end position="286"/>
    </location>
</feature>
<dbReference type="PRINTS" id="PR00032">
    <property type="entry name" value="HTHARAC"/>
</dbReference>
<keyword evidence="1" id="KW-0805">Transcription regulation</keyword>
<dbReference type="InterPro" id="IPR018062">
    <property type="entry name" value="HTH_AraC-typ_CS"/>
</dbReference>
<protein>
    <submittedName>
        <fullName evidence="5">AraC-like DNA-binding protein</fullName>
    </submittedName>
</protein>
<sequence length="290" mass="34434">MSMIALSIPPFPTFIRGGEFTFQKGKKHFSRVFTVFDLLYVTKGKLYMQEDDNKFEVKEGQYVILVPGKRHTGYQGCDEDTTYYWLHFVIPNDAYQVVETKELDWSYVYKKEPTFIEAGHYLFHIPQYAEVKRREIIEQQLETMLSISEGDAHLPDDYLKQQIYFSEFILQLQKEAFSIPSATEKVCEQAMKLIQDNYQNQISMTWLKQELNFHPDYITRCMQKTIGISPIQYLTHYRLHQAKRLLVETEYKVSTISREVGIEDVTYFSKLFKKMEGATPMEYRRLVHRK</sequence>
<dbReference type="PANTHER" id="PTHR43280">
    <property type="entry name" value="ARAC-FAMILY TRANSCRIPTIONAL REGULATOR"/>
    <property type="match status" value="1"/>
</dbReference>
<dbReference type="InterPro" id="IPR009057">
    <property type="entry name" value="Homeodomain-like_sf"/>
</dbReference>
<dbReference type="Pfam" id="PF02311">
    <property type="entry name" value="AraC_binding"/>
    <property type="match status" value="1"/>
</dbReference>
<evidence type="ECO:0000313" key="5">
    <source>
        <dbReference type="EMBL" id="MBM7620674.1"/>
    </source>
</evidence>
<dbReference type="PROSITE" id="PS01124">
    <property type="entry name" value="HTH_ARAC_FAMILY_2"/>
    <property type="match status" value="1"/>
</dbReference>
<reference evidence="5 6" key="1">
    <citation type="submission" date="2021-01" db="EMBL/GenBank/DDBJ databases">
        <title>Genomic Encyclopedia of Type Strains, Phase IV (KMG-IV): sequencing the most valuable type-strain genomes for metagenomic binning, comparative biology and taxonomic classification.</title>
        <authorList>
            <person name="Goeker M."/>
        </authorList>
    </citation>
    <scope>NUCLEOTIDE SEQUENCE [LARGE SCALE GENOMIC DNA]</scope>
    <source>
        <strain evidence="5 6">DSM 25879</strain>
    </source>
</reference>
<dbReference type="PANTHER" id="PTHR43280:SF30">
    <property type="entry name" value="MMSAB OPERON REGULATORY PROTEIN"/>
    <property type="match status" value="1"/>
</dbReference>
<dbReference type="Gene3D" id="2.60.120.10">
    <property type="entry name" value="Jelly Rolls"/>
    <property type="match status" value="1"/>
</dbReference>
<accession>A0ABS2P1C9</accession>
<dbReference type="Gene3D" id="1.10.10.60">
    <property type="entry name" value="Homeodomain-like"/>
    <property type="match status" value="2"/>
</dbReference>